<dbReference type="HOGENOM" id="CLU_1392820_0_0_9"/>
<proteinExistence type="predicted"/>
<dbReference type="AlphaFoldDB" id="G9ZLC8"/>
<protein>
    <submittedName>
        <fullName evidence="1">Uncharacterized protein</fullName>
    </submittedName>
</protein>
<name>G9ZLC8_9LACO</name>
<reference evidence="1 2" key="1">
    <citation type="submission" date="2011-09" db="EMBL/GenBank/DDBJ databases">
        <authorList>
            <person name="Weinstock G."/>
            <person name="Sodergren E."/>
            <person name="Clifton S."/>
            <person name="Fulton L."/>
            <person name="Fulton B."/>
            <person name="Courtney L."/>
            <person name="Fronick C."/>
            <person name="Harrison M."/>
            <person name="Strong C."/>
            <person name="Farmer C."/>
            <person name="Delahaunty K."/>
            <person name="Markovic C."/>
            <person name="Hall O."/>
            <person name="Minx P."/>
            <person name="Tomlinson C."/>
            <person name="Mitreva M."/>
            <person name="Hou S."/>
            <person name="Chen J."/>
            <person name="Wollam A."/>
            <person name="Pepin K.H."/>
            <person name="Johnson M."/>
            <person name="Bhonagiri V."/>
            <person name="Zhang X."/>
            <person name="Suruliraj S."/>
            <person name="Warren W."/>
            <person name="Chinwalla A."/>
            <person name="Mardis E.R."/>
            <person name="Wilson R.K."/>
        </authorList>
    </citation>
    <scope>NUCLEOTIDE SEQUENCE [LARGE SCALE GENOMIC DNA]</scope>
    <source>
        <strain evidence="1 2">F0439</strain>
    </source>
</reference>
<accession>G9ZLC8</accession>
<dbReference type="eggNOG" id="COG0435">
    <property type="taxonomic scope" value="Bacteria"/>
</dbReference>
<dbReference type="PANTHER" id="PTHR32419">
    <property type="entry name" value="GLUTATHIONYL-HYDROQUINONE REDUCTASE"/>
    <property type="match status" value="1"/>
</dbReference>
<dbReference type="Proteomes" id="UP000004625">
    <property type="component" value="Unassembled WGS sequence"/>
</dbReference>
<gene>
    <name evidence="1" type="ORF">HMPREF9103_00526</name>
</gene>
<evidence type="ECO:0000313" key="2">
    <source>
        <dbReference type="Proteomes" id="UP000004625"/>
    </source>
</evidence>
<sequence>MTEMTENAITCAWHPIETKNSIYNKQFSTGELPIEPNRYSLVWGAFCPWATPVAILIDLSGLDQVIYKSPVYPLRHSGINDDWFFGKDDSTVDPILKTNRLSQSYQKTDPNFTGRAGVPSLVDVQTGRVVNADPNELLTELIDPWTAYTKDGTKNLFQPKLREAIQATNQKIIDNLSTVIGKIETVSSQESYNQLG</sequence>
<dbReference type="PANTHER" id="PTHR32419:SF6">
    <property type="entry name" value="GLUTATHIONE S-TRANSFERASE OMEGA-LIKE 1-RELATED"/>
    <property type="match status" value="1"/>
</dbReference>
<feature type="non-terminal residue" evidence="1">
    <location>
        <position position="196"/>
    </location>
</feature>
<keyword evidence="2" id="KW-1185">Reference proteome</keyword>
<organism evidence="1 2">
    <name type="scientific">Lentilactobacillus parafarraginis F0439</name>
    <dbReference type="NCBI Taxonomy" id="797515"/>
    <lineage>
        <taxon>Bacteria</taxon>
        <taxon>Bacillati</taxon>
        <taxon>Bacillota</taxon>
        <taxon>Bacilli</taxon>
        <taxon>Lactobacillales</taxon>
        <taxon>Lactobacillaceae</taxon>
        <taxon>Lentilactobacillus</taxon>
    </lineage>
</organism>
<dbReference type="Gene3D" id="3.40.30.10">
    <property type="entry name" value="Glutaredoxin"/>
    <property type="match status" value="1"/>
</dbReference>
<dbReference type="GO" id="GO:0005737">
    <property type="term" value="C:cytoplasm"/>
    <property type="evidence" value="ECO:0007669"/>
    <property type="project" value="TreeGrafter"/>
</dbReference>
<comment type="caution">
    <text evidence="1">The sequence shown here is derived from an EMBL/GenBank/DDBJ whole genome shotgun (WGS) entry which is preliminary data.</text>
</comment>
<dbReference type="InterPro" id="IPR016639">
    <property type="entry name" value="GST_Omega/GSH"/>
</dbReference>
<dbReference type="EMBL" id="AGEY01000026">
    <property type="protein sequence ID" value="EHM00396.1"/>
    <property type="molecule type" value="Genomic_DNA"/>
</dbReference>
<dbReference type="GO" id="GO:0004364">
    <property type="term" value="F:glutathione transferase activity"/>
    <property type="evidence" value="ECO:0007669"/>
    <property type="project" value="InterPro"/>
</dbReference>
<dbReference type="STRING" id="797515.HMPREF9103_00526"/>
<evidence type="ECO:0000313" key="1">
    <source>
        <dbReference type="EMBL" id="EHM00396.1"/>
    </source>
</evidence>